<evidence type="ECO:0000313" key="3">
    <source>
        <dbReference type="Proteomes" id="UP001516464"/>
    </source>
</evidence>
<protein>
    <submittedName>
        <fullName evidence="2">Uncharacterized protein</fullName>
    </submittedName>
</protein>
<name>A0ABQ7HXS3_9MICR</name>
<evidence type="ECO:0000256" key="1">
    <source>
        <dbReference type="SAM" id="Phobius"/>
    </source>
</evidence>
<gene>
    <name evidence="2" type="ORF">TCON_1817</name>
</gene>
<feature type="transmembrane region" description="Helical" evidence="1">
    <location>
        <begin position="73"/>
        <end position="96"/>
    </location>
</feature>
<keyword evidence="1" id="KW-0812">Transmembrane</keyword>
<dbReference type="Proteomes" id="UP001516464">
    <property type="component" value="Unassembled WGS sequence"/>
</dbReference>
<organism evidence="2 3">
    <name type="scientific">Astathelohania contejeani</name>
    <dbReference type="NCBI Taxonomy" id="164912"/>
    <lineage>
        <taxon>Eukaryota</taxon>
        <taxon>Fungi</taxon>
        <taxon>Fungi incertae sedis</taxon>
        <taxon>Microsporidia</taxon>
        <taxon>Astathelohaniidae</taxon>
        <taxon>Astathelohania</taxon>
    </lineage>
</organism>
<comment type="caution">
    <text evidence="2">The sequence shown here is derived from an EMBL/GenBank/DDBJ whole genome shotgun (WGS) entry which is preliminary data.</text>
</comment>
<proteinExistence type="predicted"/>
<reference evidence="2 3" key="1">
    <citation type="submission" date="2019-01" db="EMBL/GenBank/DDBJ databases">
        <title>Genomes sequencing and comparative genomics of infectious freshwater microsporidia, Cucumispora dikerogammari and Thelohania contejeani.</title>
        <authorList>
            <person name="Cormier A."/>
            <person name="Giraud I."/>
            <person name="Wattier R."/>
            <person name="Teixeira M."/>
            <person name="Grandjean F."/>
            <person name="Rigaud T."/>
            <person name="Cordaux R."/>
        </authorList>
    </citation>
    <scope>NUCLEOTIDE SEQUENCE [LARGE SCALE GENOMIC DNA]</scope>
    <source>
        <strain evidence="2">T1</strain>
        <tissue evidence="2">Spores</tissue>
    </source>
</reference>
<keyword evidence="1" id="KW-0472">Membrane</keyword>
<sequence length="115" mass="13275">MLYPGKTNRFMSSPLSIHPLLYHEGVYALKIYALEKIKDTINASCFPIRQALYNIFKYFKSRESGLFGGVREMFYQILVVSITCVICGFSHIRLILPYLSNIYLYSGSTTPNNFR</sequence>
<evidence type="ECO:0000313" key="2">
    <source>
        <dbReference type="EMBL" id="KAF7682969.1"/>
    </source>
</evidence>
<dbReference type="EMBL" id="SBIQ01000149">
    <property type="protein sequence ID" value="KAF7682969.1"/>
    <property type="molecule type" value="Genomic_DNA"/>
</dbReference>
<accession>A0ABQ7HXS3</accession>
<keyword evidence="3" id="KW-1185">Reference proteome</keyword>
<keyword evidence="1" id="KW-1133">Transmembrane helix</keyword>